<keyword evidence="3" id="KW-1185">Reference proteome</keyword>
<reference evidence="2 3" key="1">
    <citation type="submission" date="2020-05" db="EMBL/GenBank/DDBJ databases">
        <title>Identification and distribution of gene clusters putatively required for synthesis of sphingolipid metabolism inhibitors in phylogenetically diverse species of the filamentous fungus Fusarium.</title>
        <authorList>
            <person name="Kim H.-S."/>
            <person name="Busman M."/>
            <person name="Brown D.W."/>
            <person name="Divon H."/>
            <person name="Uhlig S."/>
            <person name="Proctor R.H."/>
        </authorList>
    </citation>
    <scope>NUCLEOTIDE SEQUENCE [LARGE SCALE GENOMIC DNA]</scope>
    <source>
        <strain evidence="2 3">NRRL 25311</strain>
    </source>
</reference>
<feature type="region of interest" description="Disordered" evidence="1">
    <location>
        <begin position="1"/>
        <end position="47"/>
    </location>
</feature>
<organism evidence="2 3">
    <name type="scientific">Fusarium denticulatum</name>
    <dbReference type="NCBI Taxonomy" id="48507"/>
    <lineage>
        <taxon>Eukaryota</taxon>
        <taxon>Fungi</taxon>
        <taxon>Dikarya</taxon>
        <taxon>Ascomycota</taxon>
        <taxon>Pezizomycotina</taxon>
        <taxon>Sordariomycetes</taxon>
        <taxon>Hypocreomycetidae</taxon>
        <taxon>Hypocreales</taxon>
        <taxon>Nectriaceae</taxon>
        <taxon>Fusarium</taxon>
        <taxon>Fusarium fujikuroi species complex</taxon>
    </lineage>
</organism>
<accession>A0A8H5WZG2</accession>
<evidence type="ECO:0000313" key="2">
    <source>
        <dbReference type="EMBL" id="KAF5675903.1"/>
    </source>
</evidence>
<feature type="region of interest" description="Disordered" evidence="1">
    <location>
        <begin position="400"/>
        <end position="440"/>
    </location>
</feature>
<protein>
    <recommendedName>
        <fullName evidence="4">Myb-like domain-containing protein</fullName>
    </recommendedName>
</protein>
<feature type="compositionally biased region" description="Low complexity" evidence="1">
    <location>
        <begin position="190"/>
        <end position="209"/>
    </location>
</feature>
<dbReference type="AlphaFoldDB" id="A0A8H5WZG2"/>
<evidence type="ECO:0008006" key="4">
    <source>
        <dbReference type="Google" id="ProtNLM"/>
    </source>
</evidence>
<proteinExistence type="predicted"/>
<comment type="caution">
    <text evidence="2">The sequence shown here is derived from an EMBL/GenBank/DDBJ whole genome shotgun (WGS) entry which is preliminary data.</text>
</comment>
<feature type="region of interest" description="Disordered" evidence="1">
    <location>
        <begin position="189"/>
        <end position="234"/>
    </location>
</feature>
<dbReference type="Proteomes" id="UP000562682">
    <property type="component" value="Unassembled WGS sequence"/>
</dbReference>
<evidence type="ECO:0000313" key="3">
    <source>
        <dbReference type="Proteomes" id="UP000562682"/>
    </source>
</evidence>
<feature type="compositionally biased region" description="Polar residues" evidence="1">
    <location>
        <begin position="424"/>
        <end position="435"/>
    </location>
</feature>
<gene>
    <name evidence="2" type="ORF">FDENT_9620</name>
</gene>
<feature type="region of interest" description="Disordered" evidence="1">
    <location>
        <begin position="97"/>
        <end position="127"/>
    </location>
</feature>
<dbReference type="EMBL" id="JAAOAK010000300">
    <property type="protein sequence ID" value="KAF5675903.1"/>
    <property type="molecule type" value="Genomic_DNA"/>
</dbReference>
<evidence type="ECO:0000256" key="1">
    <source>
        <dbReference type="SAM" id="MobiDB-lite"/>
    </source>
</evidence>
<feature type="compositionally biased region" description="Low complexity" evidence="1">
    <location>
        <begin position="408"/>
        <end position="417"/>
    </location>
</feature>
<sequence>MALVIKSYDPVQHQQRAKRRRQKRSEGRSTLAPRSAACVGSPPSSPLITGRRYPQDDESFVHLVNMDRTTDPYAGFPSFEECLEFCSRDEATVTSSYTPTLTNPLSYPDSGIDTGGDGSDSSCQDDGYRNHELRQKLLAAIATTTFHFESKTGREACNANASCSPAFTTVAKEENDFKFGSVEHARLPDTDITSSTASSIGTPSTTSPICQKRPRTNQGASNDSGDGAQDVGTRTIDLDGSTVMFRAEPSGMNLSQFEFQGHIALEPPTCDSSNTYHKHDRQDDQPSRALALTASSMMGSVTESSSVERMPVQATISSTRRSFSSGVSNVSRPSFTNVCHPSKRLKITSPSSEEAISTLINIQKLISGVLDKFNQEQTCGLIPDVSVESISDTIEVAVDRLGDDSSDDSSSTCSSYDSESESELTASQPPSLQHKSTQRRRWTQAEEMLLSRLKSAQKRNGMLSDCEIARKLRRTKSGVKQHWDIMEKAQKHR</sequence>
<name>A0A8H5WZG2_9HYPO</name>